<dbReference type="KEGG" id="dalk:DSCA_25970"/>
<dbReference type="GO" id="GO:0016491">
    <property type="term" value="F:oxidoreductase activity"/>
    <property type="evidence" value="ECO:0007669"/>
    <property type="project" value="InterPro"/>
</dbReference>
<dbReference type="OrthoDB" id="5418465at2"/>
<dbReference type="Gene3D" id="1.20.1260.10">
    <property type="match status" value="1"/>
</dbReference>
<accession>A0A5K7YVH3</accession>
<keyword evidence="3" id="KW-1185">Reference proteome</keyword>
<dbReference type="EMBL" id="AP021874">
    <property type="protein sequence ID" value="BBO68667.1"/>
    <property type="molecule type" value="Genomic_DNA"/>
</dbReference>
<dbReference type="InterPro" id="IPR012347">
    <property type="entry name" value="Ferritin-like"/>
</dbReference>
<dbReference type="PANTHER" id="PTHR33531">
    <property type="entry name" value="RUBRERYTHRIN SUBFAMILY"/>
    <property type="match status" value="1"/>
</dbReference>
<protein>
    <recommendedName>
        <fullName evidence="1">Rubrerythrin diiron-binding domain-containing protein</fullName>
    </recommendedName>
</protein>
<evidence type="ECO:0000259" key="1">
    <source>
        <dbReference type="Pfam" id="PF02915"/>
    </source>
</evidence>
<evidence type="ECO:0000313" key="2">
    <source>
        <dbReference type="EMBL" id="BBO68667.1"/>
    </source>
</evidence>
<proteinExistence type="predicted"/>
<name>A0A5K7YVH3_9BACT</name>
<dbReference type="RefSeq" id="WP_155316798.1">
    <property type="nucleotide sequence ID" value="NZ_AP021874.1"/>
</dbReference>
<dbReference type="InterPro" id="IPR009078">
    <property type="entry name" value="Ferritin-like_SF"/>
</dbReference>
<dbReference type="CDD" id="cd01045">
    <property type="entry name" value="Ferritin_like_AB"/>
    <property type="match status" value="1"/>
</dbReference>
<feature type="domain" description="Rubrerythrin diiron-binding" evidence="1">
    <location>
        <begin position="8"/>
        <end position="147"/>
    </location>
</feature>
<dbReference type="AlphaFoldDB" id="A0A5K7YVH3"/>
<sequence length="165" mass="18720">MTENTTLDILKNAILLEKRGKAFYRTAAAQSTNADVKDFFETMAAEEVQHVKILSEQFKAFKETGRFKAPDTSETGTISHNVLTPEVKSRIAAADFEAAAISAAMLMEERAIALYANRGKEAQDPEEQKLYQWLADWEKEHLEFLAAIDAELKERIWNDSGFWPF</sequence>
<dbReference type="Proteomes" id="UP000427906">
    <property type="component" value="Chromosome"/>
</dbReference>
<dbReference type="SUPFAM" id="SSF47240">
    <property type="entry name" value="Ferritin-like"/>
    <property type="match status" value="1"/>
</dbReference>
<dbReference type="PANTHER" id="PTHR33531:SF7">
    <property type="entry name" value="HYPOTHETICAL MEMBRANE PROTEIN, CONSERVED"/>
    <property type="match status" value="1"/>
</dbReference>
<reference evidence="2 3" key="1">
    <citation type="submission" date="2019-11" db="EMBL/GenBank/DDBJ databases">
        <title>Comparative genomics of hydrocarbon-degrading Desulfosarcina strains.</title>
        <authorList>
            <person name="Watanabe M."/>
            <person name="Kojima H."/>
            <person name="Fukui M."/>
        </authorList>
    </citation>
    <scope>NUCLEOTIDE SEQUENCE [LARGE SCALE GENOMIC DNA]</scope>
    <source>
        <strain evidence="2 3">PL12</strain>
    </source>
</reference>
<evidence type="ECO:0000313" key="3">
    <source>
        <dbReference type="Proteomes" id="UP000427906"/>
    </source>
</evidence>
<organism evidence="2 3">
    <name type="scientific">Desulfosarcina alkanivorans</name>
    <dbReference type="NCBI Taxonomy" id="571177"/>
    <lineage>
        <taxon>Bacteria</taxon>
        <taxon>Pseudomonadati</taxon>
        <taxon>Thermodesulfobacteriota</taxon>
        <taxon>Desulfobacteria</taxon>
        <taxon>Desulfobacterales</taxon>
        <taxon>Desulfosarcinaceae</taxon>
        <taxon>Desulfosarcina</taxon>
    </lineage>
</organism>
<gene>
    <name evidence="2" type="ORF">DSCA_25970</name>
</gene>
<dbReference type="Pfam" id="PF02915">
    <property type="entry name" value="Rubrerythrin"/>
    <property type="match status" value="1"/>
</dbReference>
<dbReference type="GO" id="GO:0046872">
    <property type="term" value="F:metal ion binding"/>
    <property type="evidence" value="ECO:0007669"/>
    <property type="project" value="InterPro"/>
</dbReference>
<dbReference type="InterPro" id="IPR003251">
    <property type="entry name" value="Rr_diiron-bd_dom"/>
</dbReference>